<dbReference type="GO" id="GO:0016020">
    <property type="term" value="C:membrane"/>
    <property type="evidence" value="ECO:0007669"/>
    <property type="project" value="TreeGrafter"/>
</dbReference>
<evidence type="ECO:0000259" key="2">
    <source>
        <dbReference type="Pfam" id="PF00561"/>
    </source>
</evidence>
<dbReference type="InterPro" id="IPR050266">
    <property type="entry name" value="AB_hydrolase_sf"/>
</dbReference>
<reference evidence="3 4" key="1">
    <citation type="submission" date="2016-11" db="EMBL/GenBank/DDBJ databases">
        <authorList>
            <person name="Jaros S."/>
            <person name="Januszkiewicz K."/>
            <person name="Wedrychowicz H."/>
        </authorList>
    </citation>
    <scope>NUCLEOTIDE SEQUENCE [LARGE SCALE GENOMIC DNA]</scope>
    <source>
        <strain evidence="3 4">DSM 5091</strain>
    </source>
</reference>
<dbReference type="Proteomes" id="UP000184171">
    <property type="component" value="Unassembled WGS sequence"/>
</dbReference>
<gene>
    <name evidence="3" type="ORF">SAMN02745165_00097</name>
</gene>
<organism evidence="3 4">
    <name type="scientific">Malonomonas rubra DSM 5091</name>
    <dbReference type="NCBI Taxonomy" id="1122189"/>
    <lineage>
        <taxon>Bacteria</taxon>
        <taxon>Pseudomonadati</taxon>
        <taxon>Thermodesulfobacteriota</taxon>
        <taxon>Desulfuromonadia</taxon>
        <taxon>Desulfuromonadales</taxon>
        <taxon>Geopsychrobacteraceae</taxon>
        <taxon>Malonomonas</taxon>
    </lineage>
</organism>
<dbReference type="GO" id="GO:0016787">
    <property type="term" value="F:hydrolase activity"/>
    <property type="evidence" value="ECO:0007669"/>
    <property type="project" value="UniProtKB-KW"/>
</dbReference>
<feature type="domain" description="AB hydrolase-1" evidence="2">
    <location>
        <begin position="27"/>
        <end position="261"/>
    </location>
</feature>
<dbReference type="Pfam" id="PF00561">
    <property type="entry name" value="Abhydrolase_1"/>
    <property type="match status" value="1"/>
</dbReference>
<dbReference type="SUPFAM" id="SSF53474">
    <property type="entry name" value="alpha/beta-Hydrolases"/>
    <property type="match status" value="1"/>
</dbReference>
<proteinExistence type="predicted"/>
<dbReference type="AlphaFoldDB" id="A0A1M6BAE0"/>
<dbReference type="InterPro" id="IPR000073">
    <property type="entry name" value="AB_hydrolase_1"/>
</dbReference>
<dbReference type="PANTHER" id="PTHR43798">
    <property type="entry name" value="MONOACYLGLYCEROL LIPASE"/>
    <property type="match status" value="1"/>
</dbReference>
<dbReference type="STRING" id="1122189.SAMN02745165_00097"/>
<dbReference type="Gene3D" id="3.40.50.1820">
    <property type="entry name" value="alpha/beta hydrolase"/>
    <property type="match status" value="1"/>
</dbReference>
<keyword evidence="1" id="KW-0378">Hydrolase</keyword>
<dbReference type="PANTHER" id="PTHR43798:SF31">
    <property type="entry name" value="AB HYDROLASE SUPERFAMILY PROTEIN YCLE"/>
    <property type="match status" value="1"/>
</dbReference>
<dbReference type="PRINTS" id="PR00111">
    <property type="entry name" value="ABHYDROLASE"/>
</dbReference>
<accession>A0A1M6BAE0</accession>
<evidence type="ECO:0000313" key="4">
    <source>
        <dbReference type="Proteomes" id="UP000184171"/>
    </source>
</evidence>
<sequence>MSDLPDLQYSLLQSGRKLAWRHWGEGPPLVLLHGWSMSSVVFSEVAPLLAGNYAVFCPDLPGHGYSEPCGQYSLEGIAEDIADWAQQLALPSFALLGWSLGGQVALQLALESPLLLEKLLLVATTPCFCRTDGWLHGLPKTQVKALSRNIDRCYEKTMGDFFQLQFTGEELDRRRYREIIGFAVRPGKLPEKKQAKTLLDVLSQADLRAQLQQVQLPVHILHGELDQIVPVGAGEFLADTLQEAQLQRMSGVGHAPFFSRPQQTVASWLEFLK</sequence>
<name>A0A1M6BAE0_MALRU</name>
<evidence type="ECO:0000313" key="3">
    <source>
        <dbReference type="EMBL" id="SHI45682.1"/>
    </source>
</evidence>
<evidence type="ECO:0000256" key="1">
    <source>
        <dbReference type="ARBA" id="ARBA00022801"/>
    </source>
</evidence>
<dbReference type="EMBL" id="FQZT01000001">
    <property type="protein sequence ID" value="SHI45682.1"/>
    <property type="molecule type" value="Genomic_DNA"/>
</dbReference>
<protein>
    <submittedName>
        <fullName evidence="3">Carboxylesterase BioH (Pimeloyl-CoA synthesis)</fullName>
    </submittedName>
</protein>
<dbReference type="InterPro" id="IPR029058">
    <property type="entry name" value="AB_hydrolase_fold"/>
</dbReference>
<keyword evidence="4" id="KW-1185">Reference proteome</keyword>